<feature type="modified residue" description="N6-acetyllysine" evidence="5">
    <location>
        <position position="14"/>
    </location>
</feature>
<dbReference type="GO" id="GO:0003723">
    <property type="term" value="F:RNA binding"/>
    <property type="evidence" value="ECO:0007669"/>
    <property type="project" value="InterPro"/>
</dbReference>
<keyword evidence="3 5" id="KW-0963">Cytoplasm</keyword>
<evidence type="ECO:0000313" key="8">
    <source>
        <dbReference type="EMBL" id="HGN89607.1"/>
    </source>
</evidence>
<evidence type="ECO:0000256" key="5">
    <source>
        <dbReference type="HAMAP-Rule" id="MF_01122"/>
    </source>
</evidence>
<keyword evidence="5" id="KW-0007">Acetylation</keyword>
<sequence>MAEKQIASTVLVGKKPAMSYVLACLTGFQSGAKEIVVKARGRAISRAVDVVQIVKNRFLQGVNIKDIRIGTEQITDEQNRTLNVSTIEIVLSSS</sequence>
<dbReference type="HAMAP" id="MF_01122">
    <property type="entry name" value="AlbA"/>
    <property type="match status" value="1"/>
</dbReference>
<dbReference type="InterPro" id="IPR036882">
    <property type="entry name" value="Alba-like_dom_sf"/>
</dbReference>
<keyword evidence="5" id="KW-0226">DNA condensation</keyword>
<dbReference type="NCBIfam" id="NF003088">
    <property type="entry name" value="PRK04015.1"/>
    <property type="match status" value="1"/>
</dbReference>
<evidence type="ECO:0000256" key="4">
    <source>
        <dbReference type="ARBA" id="ARBA00023125"/>
    </source>
</evidence>
<keyword evidence="2 5" id="KW-0158">Chromosome</keyword>
<dbReference type="SUPFAM" id="SSF82704">
    <property type="entry name" value="AlbA-like"/>
    <property type="match status" value="1"/>
</dbReference>
<dbReference type="PIRSF" id="PIRSF028732">
    <property type="entry name" value="Alba"/>
    <property type="match status" value="1"/>
</dbReference>
<protein>
    <recommendedName>
        <fullName evidence="5">DNA/RNA-binding protein Alba</fullName>
    </recommendedName>
</protein>
<dbReference type="GO" id="GO:0005694">
    <property type="term" value="C:chromosome"/>
    <property type="evidence" value="ECO:0007669"/>
    <property type="project" value="UniProtKB-SubCell"/>
</dbReference>
<comment type="subcellular location">
    <subcellularLocation>
        <location evidence="5">Cytoplasm</location>
    </subcellularLocation>
    <subcellularLocation>
        <location evidence="5">Chromosome</location>
    </subcellularLocation>
</comment>
<dbReference type="GO" id="GO:0030261">
    <property type="term" value="P:chromosome condensation"/>
    <property type="evidence" value="ECO:0007669"/>
    <property type="project" value="UniProtKB-KW"/>
</dbReference>
<comment type="PTM">
    <text evidence="5">Acetylated. Acetylation at Lys-14 decreases DNA-binding affinity.</text>
</comment>
<dbReference type="Gene3D" id="3.30.110.20">
    <property type="entry name" value="Alba-like domain"/>
    <property type="match status" value="1"/>
</dbReference>
<gene>
    <name evidence="5 8" type="primary">albA</name>
    <name evidence="9" type="ORF">ENM30_00190</name>
    <name evidence="8" type="ORF">ENT82_00540</name>
    <name evidence="7" type="ORF">ENU43_01290</name>
</gene>
<comment type="caution">
    <text evidence="8">The sequence shown here is derived from an EMBL/GenBank/DDBJ whole genome shotgun (WGS) entry which is preliminary data.</text>
</comment>
<evidence type="ECO:0000313" key="7">
    <source>
        <dbReference type="EMBL" id="HGL40289.1"/>
    </source>
</evidence>
<dbReference type="EMBL" id="DTCM01000014">
    <property type="protein sequence ID" value="HGL40289.1"/>
    <property type="molecule type" value="Genomic_DNA"/>
</dbReference>
<dbReference type="AlphaFoldDB" id="A0A7C4I2C9"/>
<reference evidence="8" key="1">
    <citation type="journal article" date="2020" name="mSystems">
        <title>Genome- and Community-Level Interaction Insights into Carbon Utilization and Element Cycling Functions of Hydrothermarchaeota in Hydrothermal Sediment.</title>
        <authorList>
            <person name="Zhou Z."/>
            <person name="Liu Y."/>
            <person name="Xu W."/>
            <person name="Pan J."/>
            <person name="Luo Z.H."/>
            <person name="Li M."/>
        </authorList>
    </citation>
    <scope>NUCLEOTIDE SEQUENCE [LARGE SCALE GENOMIC DNA]</scope>
    <source>
        <strain evidence="9">SpSt-1073</strain>
        <strain evidence="8">SpSt-613</strain>
        <strain evidence="7">SpSt-669</strain>
    </source>
</reference>
<dbReference type="EMBL" id="DRXG01000002">
    <property type="protein sequence ID" value="HHN51712.1"/>
    <property type="molecule type" value="Genomic_DNA"/>
</dbReference>
<evidence type="ECO:0000313" key="9">
    <source>
        <dbReference type="EMBL" id="HHN51712.1"/>
    </source>
</evidence>
<comment type="function">
    <text evidence="5">Binds double-stranded DNA tightly but without sequence specificity. Involved in DNA compaction.</text>
</comment>
<evidence type="ECO:0000256" key="1">
    <source>
        <dbReference type="ARBA" id="ARBA00008018"/>
    </source>
</evidence>
<dbReference type="InterPro" id="IPR002775">
    <property type="entry name" value="DNA/RNA-bd_Alba-like"/>
</dbReference>
<organism evidence="8">
    <name type="scientific">Caldiarchaeum subterraneum</name>
    <dbReference type="NCBI Taxonomy" id="311458"/>
    <lineage>
        <taxon>Archaea</taxon>
        <taxon>Nitrososphaerota</taxon>
        <taxon>Candidatus Caldarchaeales</taxon>
        <taxon>Candidatus Caldarchaeaceae</taxon>
        <taxon>Candidatus Caldarchaeum</taxon>
    </lineage>
</organism>
<dbReference type="EMBL" id="DTAD01000008">
    <property type="protein sequence ID" value="HGN89607.1"/>
    <property type="molecule type" value="Genomic_DNA"/>
</dbReference>
<feature type="domain" description="DNA/RNA-binding protein Alba-like" evidence="6">
    <location>
        <begin position="9"/>
        <end position="70"/>
    </location>
</feature>
<dbReference type="Pfam" id="PF01918">
    <property type="entry name" value="Alba"/>
    <property type="match status" value="1"/>
</dbReference>
<comment type="similarity">
    <text evidence="1 5">Belongs to the histone-like Alba family.</text>
</comment>
<dbReference type="GO" id="GO:0005737">
    <property type="term" value="C:cytoplasm"/>
    <property type="evidence" value="ECO:0007669"/>
    <property type="project" value="UniProtKB-SubCell"/>
</dbReference>
<evidence type="ECO:0000256" key="2">
    <source>
        <dbReference type="ARBA" id="ARBA00022454"/>
    </source>
</evidence>
<evidence type="ECO:0000256" key="3">
    <source>
        <dbReference type="ARBA" id="ARBA00022490"/>
    </source>
</evidence>
<name>A0A7C4I2C9_CALS0</name>
<accession>A0A7C4I2C9</accession>
<proteinExistence type="inferred from homology"/>
<keyword evidence="4 5" id="KW-0238">DNA-binding</keyword>
<dbReference type="NCBIfam" id="TIGR00285">
    <property type="entry name" value="DNA-binding protein Alba"/>
    <property type="match status" value="1"/>
</dbReference>
<dbReference type="GO" id="GO:0003690">
    <property type="term" value="F:double-stranded DNA binding"/>
    <property type="evidence" value="ECO:0007669"/>
    <property type="project" value="UniProtKB-UniRule"/>
</dbReference>
<evidence type="ECO:0000259" key="6">
    <source>
        <dbReference type="Pfam" id="PF01918"/>
    </source>
</evidence>
<dbReference type="InterPro" id="IPR013795">
    <property type="entry name" value="DNA/RNA-bd_Alba"/>
</dbReference>